<protein>
    <submittedName>
        <fullName evidence="2">Uncharacterized protein</fullName>
    </submittedName>
</protein>
<evidence type="ECO:0000256" key="1">
    <source>
        <dbReference type="SAM" id="MobiDB-lite"/>
    </source>
</evidence>
<dbReference type="EMBL" id="MVHF01000009">
    <property type="protein sequence ID" value="ORA36239.1"/>
    <property type="molecule type" value="Genomic_DNA"/>
</dbReference>
<proteinExistence type="predicted"/>
<evidence type="ECO:0000313" key="3">
    <source>
        <dbReference type="Proteomes" id="UP000192448"/>
    </source>
</evidence>
<keyword evidence="3" id="KW-1185">Reference proteome</keyword>
<dbReference type="STRING" id="1927124.BST13_11830"/>
<accession>A0A1X0B241</accession>
<sequence>MGATPAPIVTVTRPDHATAQFAQQLPGFDASSAIAAQEQNLNEYLNRPVHEILAQLGYPAQPRPPAPDQPPAQPSSPMDPTALIQPITDALGTLGTGMFQALDPTTMFQGISQAFDASSGDLTTAMGNLAGNWEGAGATSAAAKTVAAMKNGADLSTQAQALRSSLTAAAAAVSQTEARLIAIINQFMATLAAIGPNIIFPWGWAAVVSAATDAVTQAVEAMTELQSELSGQTAQVTEAGRALPVTEAPTTAATSAAKSAAPAAASSSGGSQGLSGLMNSVTQAAQQGTQTASQLASQLAGAGAKQGAGDPSAAATPAIMPTAAGLTHASGGGSAGGGGAGGASALGATTLAARSAPPVPPVSEDATRALGPTRTGAGLTGTPMMGSPMAPMAHGAGGRPGGHHTAPAFLHTTDHGDEILGDLGTAAPPVIGEAEPVNARGS</sequence>
<dbReference type="RefSeq" id="WP_083164011.1">
    <property type="nucleotide sequence ID" value="NZ_MVHF01000009.1"/>
</dbReference>
<dbReference type="Proteomes" id="UP000192448">
    <property type="component" value="Unassembled WGS sequence"/>
</dbReference>
<evidence type="ECO:0000313" key="2">
    <source>
        <dbReference type="EMBL" id="ORA36239.1"/>
    </source>
</evidence>
<feature type="region of interest" description="Disordered" evidence="1">
    <location>
        <begin position="353"/>
        <end position="406"/>
    </location>
</feature>
<dbReference type="SUPFAM" id="SSF140453">
    <property type="entry name" value="EsxAB dimer-like"/>
    <property type="match status" value="1"/>
</dbReference>
<feature type="compositionally biased region" description="Low complexity" evidence="1">
    <location>
        <begin position="380"/>
        <end position="394"/>
    </location>
</feature>
<gene>
    <name evidence="2" type="ORF">BST13_11830</name>
</gene>
<reference evidence="2 3" key="1">
    <citation type="submission" date="2017-02" db="EMBL/GenBank/DDBJ databases">
        <title>The new phylogeny of genus Mycobacterium.</title>
        <authorList>
            <person name="Tortoli E."/>
            <person name="Trovato A."/>
            <person name="Cirillo D.M."/>
        </authorList>
    </citation>
    <scope>NUCLEOTIDE SEQUENCE [LARGE SCALE GENOMIC DNA]</scope>
    <source>
        <strain evidence="2 3">RW6</strain>
    </source>
</reference>
<dbReference type="InterPro" id="IPR036689">
    <property type="entry name" value="ESAT-6-like_sf"/>
</dbReference>
<feature type="compositionally biased region" description="Pro residues" evidence="1">
    <location>
        <begin position="61"/>
        <end position="74"/>
    </location>
</feature>
<dbReference type="OrthoDB" id="4730133at2"/>
<name>A0A1X0B241_9MYCO</name>
<dbReference type="AlphaFoldDB" id="A0A1X0B241"/>
<organism evidence="2 3">
    <name type="scientific">Mycobacterium aquaticum</name>
    <dbReference type="NCBI Taxonomy" id="1927124"/>
    <lineage>
        <taxon>Bacteria</taxon>
        <taxon>Bacillati</taxon>
        <taxon>Actinomycetota</taxon>
        <taxon>Actinomycetes</taxon>
        <taxon>Mycobacteriales</taxon>
        <taxon>Mycobacteriaceae</taxon>
        <taxon>Mycobacterium</taxon>
    </lineage>
</organism>
<feature type="region of interest" description="Disordered" evidence="1">
    <location>
        <begin position="58"/>
        <end position="81"/>
    </location>
</feature>
<comment type="caution">
    <text evidence="2">The sequence shown here is derived from an EMBL/GenBank/DDBJ whole genome shotgun (WGS) entry which is preliminary data.</text>
</comment>